<dbReference type="RefSeq" id="WP_379767659.1">
    <property type="nucleotide sequence ID" value="NZ_JBHSCL010000011.1"/>
</dbReference>
<dbReference type="PANTHER" id="PTHR42721">
    <property type="entry name" value="SUGAR HYDROLASE-RELATED"/>
    <property type="match status" value="1"/>
</dbReference>
<dbReference type="GO" id="GO:0016787">
    <property type="term" value="F:hydrolase activity"/>
    <property type="evidence" value="ECO:0007669"/>
    <property type="project" value="UniProtKB-KW"/>
</dbReference>
<evidence type="ECO:0000313" key="4">
    <source>
        <dbReference type="EMBL" id="MFC4222044.1"/>
    </source>
</evidence>
<dbReference type="Pfam" id="PF01915">
    <property type="entry name" value="Glyco_hydro_3_C"/>
    <property type="match status" value="1"/>
</dbReference>
<dbReference type="SUPFAM" id="SSF52279">
    <property type="entry name" value="Beta-D-glucan exohydrolase, C-terminal domain"/>
    <property type="match status" value="1"/>
</dbReference>
<dbReference type="Proteomes" id="UP001595841">
    <property type="component" value="Unassembled WGS sequence"/>
</dbReference>
<evidence type="ECO:0000256" key="2">
    <source>
        <dbReference type="ARBA" id="ARBA00022801"/>
    </source>
</evidence>
<proteinExistence type="inferred from homology"/>
<sequence>MFFENKLKNILVTGPLAVDKAVYSSHYDPQNTRIRSVLEGIQNYVSIPAKVDFSFGCEVVDEVWPEGKIILFPLTRDEKNGIDVACTKAKKSELISTVMGEDGQHCGESRSRTNLGLLGSQFQLLQVLKRDRQTNHSNSNQQKTIINWENQYIQAILEAWSPNVEGSNAISKTILGDYNPGGKLPITFPRSVGLLELNFSYKPSSQLGQPSSEPNGTGKTSVVGELYPFGYGLSYTQFEYQNLNIFPETGRTQQQVQVSIEAINAGKVKRDAVVQLYFNDLVSSVNVYQLQLSRFECITLDRGRD</sequence>
<gene>
    <name evidence="4" type="ORF">ACFOWS_17960</name>
</gene>
<dbReference type="Gene3D" id="2.60.40.10">
    <property type="entry name" value="Immunoglobulins"/>
    <property type="match status" value="1"/>
</dbReference>
<keyword evidence="2 4" id="KW-0378">Hydrolase</keyword>
<dbReference type="EMBL" id="JBHSCL010000011">
    <property type="protein sequence ID" value="MFC4222044.1"/>
    <property type="molecule type" value="Genomic_DNA"/>
</dbReference>
<dbReference type="PANTHER" id="PTHR42721:SF3">
    <property type="entry name" value="BETA-D-XYLOSIDASE 5-RELATED"/>
    <property type="match status" value="1"/>
</dbReference>
<comment type="caution">
    <text evidence="4">The sequence shown here is derived from an EMBL/GenBank/DDBJ whole genome shotgun (WGS) entry which is preliminary data.</text>
</comment>
<evidence type="ECO:0000256" key="1">
    <source>
        <dbReference type="ARBA" id="ARBA00005336"/>
    </source>
</evidence>
<evidence type="ECO:0000313" key="5">
    <source>
        <dbReference type="Proteomes" id="UP001595841"/>
    </source>
</evidence>
<dbReference type="Gene3D" id="3.40.50.1700">
    <property type="entry name" value="Glycoside hydrolase family 3 C-terminal domain"/>
    <property type="match status" value="1"/>
</dbReference>
<keyword evidence="5" id="KW-1185">Reference proteome</keyword>
<feature type="domain" description="Glycoside hydrolase family 3 C-terminal" evidence="3">
    <location>
        <begin position="4"/>
        <end position="235"/>
    </location>
</feature>
<accession>A0ABV8PPH9</accession>
<reference evidence="5" key="1">
    <citation type="journal article" date="2019" name="Int. J. Syst. Evol. Microbiol.">
        <title>The Global Catalogue of Microorganisms (GCM) 10K type strain sequencing project: providing services to taxonomists for standard genome sequencing and annotation.</title>
        <authorList>
            <consortium name="The Broad Institute Genomics Platform"/>
            <consortium name="The Broad Institute Genome Sequencing Center for Infectious Disease"/>
            <person name="Wu L."/>
            <person name="Ma J."/>
        </authorList>
    </citation>
    <scope>NUCLEOTIDE SEQUENCE [LARGE SCALE GENOMIC DNA]</scope>
    <source>
        <strain evidence="5">CGMCC 1.15774</strain>
    </source>
</reference>
<comment type="similarity">
    <text evidence="1">Belongs to the glycosyl hydrolase 3 family.</text>
</comment>
<dbReference type="InterPro" id="IPR044993">
    <property type="entry name" value="BXL"/>
</dbReference>
<dbReference type="InterPro" id="IPR013783">
    <property type="entry name" value="Ig-like_fold"/>
</dbReference>
<dbReference type="InterPro" id="IPR002772">
    <property type="entry name" value="Glyco_hydro_3_C"/>
</dbReference>
<protein>
    <submittedName>
        <fullName evidence="4">Glycoside hydrolase family 3 C-terminal domain-containing protein</fullName>
    </submittedName>
</protein>
<name>A0ABV8PPH9_9FLAO</name>
<evidence type="ECO:0000259" key="3">
    <source>
        <dbReference type="Pfam" id="PF01915"/>
    </source>
</evidence>
<organism evidence="4 5">
    <name type="scientific">Flagellimonas marina</name>
    <dbReference type="NCBI Taxonomy" id="1775168"/>
    <lineage>
        <taxon>Bacteria</taxon>
        <taxon>Pseudomonadati</taxon>
        <taxon>Bacteroidota</taxon>
        <taxon>Flavobacteriia</taxon>
        <taxon>Flavobacteriales</taxon>
        <taxon>Flavobacteriaceae</taxon>
        <taxon>Flagellimonas</taxon>
    </lineage>
</organism>
<dbReference type="InterPro" id="IPR036881">
    <property type="entry name" value="Glyco_hydro_3_C_sf"/>
</dbReference>